<dbReference type="Proteomes" id="UP000683925">
    <property type="component" value="Unassembled WGS sequence"/>
</dbReference>
<name>A0A8S1S3D5_PAROT</name>
<comment type="caution">
    <text evidence="1">The sequence shown here is derived from an EMBL/GenBank/DDBJ whole genome shotgun (WGS) entry which is preliminary data.</text>
</comment>
<gene>
    <name evidence="1" type="ORF">POCTA_138.1.T0050257</name>
</gene>
<dbReference type="PANTHER" id="PTHR22796">
    <property type="entry name" value="URG4-RELATED"/>
    <property type="match status" value="1"/>
</dbReference>
<dbReference type="PANTHER" id="PTHR22796:SF1">
    <property type="entry name" value="VWFA DOMAIN-CONTAINING PROTEIN"/>
    <property type="match status" value="1"/>
</dbReference>
<organism evidence="1 2">
    <name type="scientific">Paramecium octaurelia</name>
    <dbReference type="NCBI Taxonomy" id="43137"/>
    <lineage>
        <taxon>Eukaryota</taxon>
        <taxon>Sar</taxon>
        <taxon>Alveolata</taxon>
        <taxon>Ciliophora</taxon>
        <taxon>Intramacronucleata</taxon>
        <taxon>Oligohymenophorea</taxon>
        <taxon>Peniculida</taxon>
        <taxon>Parameciidae</taxon>
        <taxon>Paramecium</taxon>
    </lineage>
</organism>
<dbReference type="OrthoDB" id="3214109at2759"/>
<dbReference type="AlphaFoldDB" id="A0A8S1S3D5"/>
<evidence type="ECO:0000313" key="2">
    <source>
        <dbReference type="Proteomes" id="UP000683925"/>
    </source>
</evidence>
<proteinExistence type="predicted"/>
<evidence type="ECO:0000313" key="1">
    <source>
        <dbReference type="EMBL" id="CAD8134095.1"/>
    </source>
</evidence>
<protein>
    <submittedName>
        <fullName evidence="1">Uncharacterized protein</fullName>
    </submittedName>
</protein>
<sequence length="378" mass="44716">MDSINSGIEITVLYSIVTDRALDVQLDKIHFHINNIQQVCIQLNTLSNLKIKGIFGCQKNVEKEIQNEFKKEIDLTELLQQSEKGNLIVIKLSDVLLFCLILPISFFTKRPIQEKSIEIVLFRILHDFTDSIKLCLDEIVFTNWYHGDLIPFNAQSLVRRDYDFAEFNNQDIQIYQCQYSGLQNDIGSWQIINSQSTIPQIYIIKRLEKIKIEDLYSTFNSFTQALLIQIITKQNHCIIPLINSFKKEHQSDKIRTLLNELSLKLNEEIKEQRKTLVQKIFKELQRWFIGRIFQDNSKQPKAEEIVQSIFQSVEFIENQQLPFKFPDSQEYQKYTKQFNEHFGIINKQFKQIQGEFKNLIDELYFELCQQSMYSKLSQ</sequence>
<dbReference type="OMA" id="WFIGRIF"/>
<accession>A0A8S1S3D5</accession>
<reference evidence="1" key="1">
    <citation type="submission" date="2021-01" db="EMBL/GenBank/DDBJ databases">
        <authorList>
            <consortium name="Genoscope - CEA"/>
            <person name="William W."/>
        </authorList>
    </citation>
    <scope>NUCLEOTIDE SEQUENCE</scope>
</reference>
<keyword evidence="2" id="KW-1185">Reference proteome</keyword>
<dbReference type="EMBL" id="CAJJDP010000004">
    <property type="protein sequence ID" value="CAD8134095.1"/>
    <property type="molecule type" value="Genomic_DNA"/>
</dbReference>